<sequence>MANSFRSFVFKMRFNKSAIAEVPHEEQLERIHRYLGALGQLHPLLGKWYLQGASVQDALRSDVLSAPKRCPRLPPQVSTPSIQHGCP</sequence>
<evidence type="ECO:0000313" key="2">
    <source>
        <dbReference type="Proteomes" id="UP000663992"/>
    </source>
</evidence>
<keyword evidence="2" id="KW-1185">Reference proteome</keyword>
<dbReference type="Proteomes" id="UP000663992">
    <property type="component" value="Unassembled WGS sequence"/>
</dbReference>
<comment type="caution">
    <text evidence="1">The sequence shown here is derived from an EMBL/GenBank/DDBJ whole genome shotgun (WGS) entry which is preliminary data.</text>
</comment>
<reference evidence="1 2" key="1">
    <citation type="submission" date="2021-03" db="EMBL/GenBank/DDBJ databases">
        <title>novel species isolated from a fishpond in China.</title>
        <authorList>
            <person name="Lu H."/>
            <person name="Cai Z."/>
        </authorList>
    </citation>
    <scope>NUCLEOTIDE SEQUENCE [LARGE SCALE GENOMIC DNA]</scope>
    <source>
        <strain evidence="1 2">Y57</strain>
    </source>
</reference>
<organism evidence="1 2">
    <name type="scientific">Bowmanella yangjiangensis</name>
    <dbReference type="NCBI Taxonomy" id="2811230"/>
    <lineage>
        <taxon>Bacteria</taxon>
        <taxon>Pseudomonadati</taxon>
        <taxon>Pseudomonadota</taxon>
        <taxon>Gammaproteobacteria</taxon>
        <taxon>Alteromonadales</taxon>
        <taxon>Alteromonadaceae</taxon>
        <taxon>Bowmanella</taxon>
    </lineage>
</organism>
<protein>
    <submittedName>
        <fullName evidence="1">Uncharacterized protein</fullName>
    </submittedName>
</protein>
<dbReference type="EMBL" id="JAFKCS010000375">
    <property type="protein sequence ID" value="MBN7823076.1"/>
    <property type="molecule type" value="Genomic_DNA"/>
</dbReference>
<accession>A0ABS3D348</accession>
<dbReference type="RefSeq" id="WP_206596877.1">
    <property type="nucleotide sequence ID" value="NZ_JAFKCS010000375.1"/>
</dbReference>
<gene>
    <name evidence="1" type="ORF">J0A65_24640</name>
</gene>
<proteinExistence type="predicted"/>
<evidence type="ECO:0000313" key="1">
    <source>
        <dbReference type="EMBL" id="MBN7823076.1"/>
    </source>
</evidence>
<name>A0ABS3D348_9ALTE</name>